<dbReference type="Proteomes" id="UP000254808">
    <property type="component" value="Chromosome"/>
</dbReference>
<dbReference type="InterPro" id="IPR035484">
    <property type="entry name" value="SIS_PGI/PMI_1"/>
</dbReference>
<dbReference type="PANTHER" id="PTHR10937:SF0">
    <property type="entry name" value="GLUTAMINE--FRUCTOSE-6-PHOSPHATE TRANSAMINASE (ISOMERIZING)"/>
    <property type="match status" value="1"/>
</dbReference>
<dbReference type="GO" id="GO:0006002">
    <property type="term" value="P:fructose 6-phosphate metabolic process"/>
    <property type="evidence" value="ECO:0007669"/>
    <property type="project" value="TreeGrafter"/>
</dbReference>
<comment type="catalytic activity">
    <reaction evidence="1">
        <text>D-fructose 6-phosphate + L-glutamine = D-glucosamine 6-phosphate + L-glutamate</text>
        <dbReference type="Rhea" id="RHEA:13237"/>
        <dbReference type="ChEBI" id="CHEBI:29985"/>
        <dbReference type="ChEBI" id="CHEBI:58359"/>
        <dbReference type="ChEBI" id="CHEBI:58725"/>
        <dbReference type="ChEBI" id="CHEBI:61527"/>
        <dbReference type="EC" id="2.6.1.16"/>
    </reaction>
</comment>
<dbReference type="CDD" id="cd05017">
    <property type="entry name" value="SIS_PGI_PMI_1"/>
    <property type="match status" value="1"/>
</dbReference>
<keyword evidence="5 7" id="KW-0413">Isomerase</keyword>
<evidence type="ECO:0000259" key="6">
    <source>
        <dbReference type="PROSITE" id="PS51464"/>
    </source>
</evidence>
<reference evidence="7 8" key="1">
    <citation type="submission" date="2018-03" db="EMBL/GenBank/DDBJ databases">
        <title>Phenotypic and genomic properties of Cyclonatronum proteinivorum gen. nov., sp. nov., a haloalkaliphilic bacteroidete from soda lakes possessing Na+-translocating rhodopsin.</title>
        <authorList>
            <person name="Toshchakov S.V."/>
            <person name="Korzhenkov A."/>
            <person name="Samarov N.I."/>
            <person name="Kublanov I.V."/>
            <person name="Muntyan M.S."/>
            <person name="Sorokin D.Y."/>
        </authorList>
    </citation>
    <scope>NUCLEOTIDE SEQUENCE [LARGE SCALE GENOMIC DNA]</scope>
    <source>
        <strain evidence="7 8">Omega</strain>
    </source>
</reference>
<dbReference type="GO" id="GO:0004347">
    <property type="term" value="F:glucose-6-phosphate isomerase activity"/>
    <property type="evidence" value="ECO:0007669"/>
    <property type="project" value="InterPro"/>
</dbReference>
<dbReference type="CDD" id="cd05637">
    <property type="entry name" value="SIS_PGI_PMI_2"/>
    <property type="match status" value="1"/>
</dbReference>
<evidence type="ECO:0000256" key="1">
    <source>
        <dbReference type="ARBA" id="ARBA00001031"/>
    </source>
</evidence>
<dbReference type="SUPFAM" id="SSF53697">
    <property type="entry name" value="SIS domain"/>
    <property type="match status" value="1"/>
</dbReference>
<feature type="domain" description="SIS" evidence="6">
    <location>
        <begin position="36"/>
        <end position="168"/>
    </location>
</feature>
<organism evidence="7 8">
    <name type="scientific">Cyclonatronum proteinivorum</name>
    <dbReference type="NCBI Taxonomy" id="1457365"/>
    <lineage>
        <taxon>Bacteria</taxon>
        <taxon>Pseudomonadati</taxon>
        <taxon>Balneolota</taxon>
        <taxon>Balneolia</taxon>
        <taxon>Balneolales</taxon>
        <taxon>Cyclonatronaceae</taxon>
        <taxon>Cyclonatronum</taxon>
    </lineage>
</organism>
<accession>A0A345UN99</accession>
<dbReference type="Pfam" id="PF10432">
    <property type="entry name" value="bact-PGI_C"/>
    <property type="match status" value="1"/>
</dbReference>
<dbReference type="GO" id="GO:0004360">
    <property type="term" value="F:glutamine-fructose-6-phosphate transaminase (isomerizing) activity"/>
    <property type="evidence" value="ECO:0007669"/>
    <property type="project" value="UniProtKB-EC"/>
</dbReference>
<evidence type="ECO:0000256" key="2">
    <source>
        <dbReference type="ARBA" id="ARBA00010523"/>
    </source>
</evidence>
<evidence type="ECO:0000313" key="8">
    <source>
        <dbReference type="Proteomes" id="UP000254808"/>
    </source>
</evidence>
<dbReference type="GO" id="GO:0097367">
    <property type="term" value="F:carbohydrate derivative binding"/>
    <property type="evidence" value="ECO:0007669"/>
    <property type="project" value="InterPro"/>
</dbReference>
<proteinExistence type="inferred from homology"/>
<protein>
    <recommendedName>
        <fullName evidence="4">Glutamine--fructose-6-phosphate aminotransferase [isomerizing]</fullName>
        <ecNumber evidence="3">2.6.1.16</ecNumber>
    </recommendedName>
</protein>
<dbReference type="PANTHER" id="PTHR10937">
    <property type="entry name" value="GLUCOSAMINE--FRUCTOSE-6-PHOSPHATE AMINOTRANSFERASE, ISOMERIZING"/>
    <property type="match status" value="1"/>
</dbReference>
<dbReference type="EMBL" id="CP027806">
    <property type="protein sequence ID" value="AXJ01951.1"/>
    <property type="molecule type" value="Genomic_DNA"/>
</dbReference>
<dbReference type="OrthoDB" id="9771734at2"/>
<dbReference type="AlphaFoldDB" id="A0A345UN99"/>
<dbReference type="InterPro" id="IPR019490">
    <property type="entry name" value="Glu6P/Mann6P_isomerase_C"/>
</dbReference>
<gene>
    <name evidence="7" type="ORF">CYPRO_2710</name>
</gene>
<dbReference type="InterPro" id="IPR046348">
    <property type="entry name" value="SIS_dom_sf"/>
</dbReference>
<comment type="similarity">
    <text evidence="2">Belongs to the PGI/PMI family.</text>
</comment>
<dbReference type="KEGG" id="cprv:CYPRO_2710"/>
<dbReference type="NCBIfam" id="NF006426">
    <property type="entry name" value="PRK08674.1-6"/>
    <property type="match status" value="1"/>
</dbReference>
<dbReference type="Pfam" id="PF01380">
    <property type="entry name" value="SIS"/>
    <property type="match status" value="1"/>
</dbReference>
<dbReference type="GO" id="GO:0005975">
    <property type="term" value="P:carbohydrate metabolic process"/>
    <property type="evidence" value="ECO:0007669"/>
    <property type="project" value="InterPro"/>
</dbReference>
<evidence type="ECO:0000313" key="7">
    <source>
        <dbReference type="EMBL" id="AXJ01951.1"/>
    </source>
</evidence>
<evidence type="ECO:0000256" key="3">
    <source>
        <dbReference type="ARBA" id="ARBA00012916"/>
    </source>
</evidence>
<dbReference type="GO" id="GO:0006487">
    <property type="term" value="P:protein N-linked glycosylation"/>
    <property type="evidence" value="ECO:0007669"/>
    <property type="project" value="TreeGrafter"/>
</dbReference>
<evidence type="ECO:0000256" key="5">
    <source>
        <dbReference type="ARBA" id="ARBA00023235"/>
    </source>
</evidence>
<dbReference type="EC" id="2.6.1.16" evidence="3"/>
<keyword evidence="8" id="KW-1185">Reference proteome</keyword>
<dbReference type="GO" id="GO:0006047">
    <property type="term" value="P:UDP-N-acetylglucosamine metabolic process"/>
    <property type="evidence" value="ECO:0007669"/>
    <property type="project" value="TreeGrafter"/>
</dbReference>
<name>A0A345UN99_9BACT</name>
<dbReference type="RefSeq" id="WP_114985094.1">
    <property type="nucleotide sequence ID" value="NZ_CP027806.1"/>
</dbReference>
<dbReference type="InterPro" id="IPR001347">
    <property type="entry name" value="SIS_dom"/>
</dbReference>
<dbReference type="GO" id="GO:0004476">
    <property type="term" value="F:mannose-6-phosphate isomerase activity"/>
    <property type="evidence" value="ECO:0007669"/>
    <property type="project" value="InterPro"/>
</dbReference>
<sequence length="350" mass="39311">MITLDLIRSIDPQGLWDKLCTFDEQLHDAIIETRDVKLTIDKSRIQDVVITGMGGAIIGGELIRAMSLETGHLPVHVNKSYSLPSFVNEKSLVVAVSQSGNTEETLSAFEEAATRGAQRVIITTGGQLQETADTQGIPIIRLPQSRITRAALAYSFCAIWRVFQHLDIFQPGDEDLEEAAHFLQEQIEILASLEENIAIELARDLQNTLPIIYSGDGLMAPVALRWKTQLHENAKVLAYCSHIPEMNHNEVEGWELTSHLMGRLSVLILQDDSDHPRIRHRMNVSAEIIYPHAQTLKRVNAVGNNALQRVLYMSLLGDFTSFYLAIFSKVDPLPIEKIELFKRRLNEVDI</sequence>
<dbReference type="PROSITE" id="PS51464">
    <property type="entry name" value="SIS"/>
    <property type="match status" value="1"/>
</dbReference>
<dbReference type="NCBIfam" id="TIGR02128">
    <property type="entry name" value="G6PI_arch"/>
    <property type="match status" value="1"/>
</dbReference>
<evidence type="ECO:0000256" key="4">
    <source>
        <dbReference type="ARBA" id="ARBA00016090"/>
    </source>
</evidence>
<dbReference type="Gene3D" id="3.40.50.10490">
    <property type="entry name" value="Glucose-6-phosphate isomerase like protein, domain 1"/>
    <property type="match status" value="2"/>
</dbReference>